<evidence type="ECO:0000313" key="4">
    <source>
        <dbReference type="Proteomes" id="UP000658278"/>
    </source>
</evidence>
<gene>
    <name evidence="3" type="ORF">JIN81_06125</name>
</gene>
<dbReference type="Gene3D" id="2.60.120.560">
    <property type="entry name" value="Exo-inulinase, domain 1"/>
    <property type="match status" value="1"/>
</dbReference>
<name>A0A934RCN0_9BACT</name>
<dbReference type="GO" id="GO:0016787">
    <property type="term" value="F:hydrolase activity"/>
    <property type="evidence" value="ECO:0007669"/>
    <property type="project" value="InterPro"/>
</dbReference>
<feature type="signal peptide" evidence="1">
    <location>
        <begin position="1"/>
        <end position="22"/>
    </location>
</feature>
<dbReference type="EMBL" id="JAENII010000003">
    <property type="protein sequence ID" value="MBK1826586.1"/>
    <property type="molecule type" value="Genomic_DNA"/>
</dbReference>
<keyword evidence="1" id="KW-0732">Signal</keyword>
<proteinExistence type="predicted"/>
<dbReference type="RefSeq" id="WP_200277694.1">
    <property type="nucleotide sequence ID" value="NZ_JAENII010000003.1"/>
</dbReference>
<protein>
    <submittedName>
        <fullName evidence="3">DUF1080 domain-containing protein</fullName>
    </submittedName>
</protein>
<dbReference type="InterPro" id="IPR010496">
    <property type="entry name" value="AL/BT2_dom"/>
</dbReference>
<keyword evidence="4" id="KW-1185">Reference proteome</keyword>
<organism evidence="3 4">
    <name type="scientific">Haloferula rosea</name>
    <dbReference type="NCBI Taxonomy" id="490093"/>
    <lineage>
        <taxon>Bacteria</taxon>
        <taxon>Pseudomonadati</taxon>
        <taxon>Verrucomicrobiota</taxon>
        <taxon>Verrucomicrobiia</taxon>
        <taxon>Verrucomicrobiales</taxon>
        <taxon>Verrucomicrobiaceae</taxon>
        <taxon>Haloferula</taxon>
    </lineage>
</organism>
<dbReference type="Pfam" id="PF06439">
    <property type="entry name" value="3keto-disac_hyd"/>
    <property type="match status" value="1"/>
</dbReference>
<comment type="caution">
    <text evidence="3">The sequence shown here is derived from an EMBL/GenBank/DDBJ whole genome shotgun (WGS) entry which is preliminary data.</text>
</comment>
<evidence type="ECO:0000259" key="2">
    <source>
        <dbReference type="Pfam" id="PF06439"/>
    </source>
</evidence>
<sequence>MKRQLATLALLGVIAGSTGLLTADPVKKQTSTPKVETQLINNDPEPDLKVEGFVSLFDGETLTGWTPKQGTMKFEVRDGVIVGTCSKGPSTFLCTDKDYTDFIFTCETKWEVDGNSGVQVRSRTRKEKKTDVVFGPQVEMEDLAKNGRGWSGGIYGQACGGWLYPLKSPAHKPLKNIIDRSGWNRITVKVEGNVFKTWINGKPAAHWVDDKNEYPKGFIGLQVHGGKQGTILWRELKIKEL</sequence>
<dbReference type="AlphaFoldDB" id="A0A934RCN0"/>
<evidence type="ECO:0000313" key="3">
    <source>
        <dbReference type="EMBL" id="MBK1826586.1"/>
    </source>
</evidence>
<dbReference type="Proteomes" id="UP000658278">
    <property type="component" value="Unassembled WGS sequence"/>
</dbReference>
<feature type="chain" id="PRO_5037529678" evidence="1">
    <location>
        <begin position="23"/>
        <end position="241"/>
    </location>
</feature>
<feature type="domain" description="3-keto-alpha-glucoside-1,2-lyase/3-keto-2-hydroxy-glucal hydratase" evidence="2">
    <location>
        <begin position="52"/>
        <end position="239"/>
    </location>
</feature>
<reference evidence="3" key="1">
    <citation type="submission" date="2021-01" db="EMBL/GenBank/DDBJ databases">
        <title>Modified the classification status of verrucomicrobia.</title>
        <authorList>
            <person name="Feng X."/>
        </authorList>
    </citation>
    <scope>NUCLEOTIDE SEQUENCE</scope>
    <source>
        <strain evidence="3">KCTC 22201</strain>
    </source>
</reference>
<accession>A0A934RCN0</accession>
<evidence type="ECO:0000256" key="1">
    <source>
        <dbReference type="SAM" id="SignalP"/>
    </source>
</evidence>